<dbReference type="InterPro" id="IPR019080">
    <property type="entry name" value="YqaJ_viral_recombinase"/>
</dbReference>
<dbReference type="InterPro" id="IPR011335">
    <property type="entry name" value="Restrct_endonuc-II-like"/>
</dbReference>
<dbReference type="Gene3D" id="3.90.320.10">
    <property type="match status" value="1"/>
</dbReference>
<gene>
    <name evidence="3" type="ORF">GCM10008943_18510</name>
</gene>
<organism evidence="3 4">
    <name type="scientific">Paenochrobactrum glaciei</name>
    <dbReference type="NCBI Taxonomy" id="486407"/>
    <lineage>
        <taxon>Bacteria</taxon>
        <taxon>Pseudomonadati</taxon>
        <taxon>Pseudomonadota</taxon>
        <taxon>Alphaproteobacteria</taxon>
        <taxon>Hyphomicrobiales</taxon>
        <taxon>Brucellaceae</taxon>
        <taxon>Paenochrobactrum</taxon>
    </lineage>
</organism>
<keyword evidence="1" id="KW-0175">Coiled coil</keyword>
<accession>A0ABP3R8V7</accession>
<proteinExistence type="predicted"/>
<evidence type="ECO:0000313" key="4">
    <source>
        <dbReference type="Proteomes" id="UP001424441"/>
    </source>
</evidence>
<feature type="domain" description="YqaJ viral recombinase" evidence="2">
    <location>
        <begin position="14"/>
        <end position="148"/>
    </location>
</feature>
<protein>
    <recommendedName>
        <fullName evidence="2">YqaJ viral recombinase domain-containing protein</fullName>
    </recommendedName>
</protein>
<dbReference type="InterPro" id="IPR051703">
    <property type="entry name" value="NF-kappa-B_Signaling_Reg"/>
</dbReference>
<dbReference type="PANTHER" id="PTHR46609">
    <property type="entry name" value="EXONUCLEASE, PHAGE-TYPE/RECB, C-TERMINAL DOMAIN-CONTAINING PROTEIN"/>
    <property type="match status" value="1"/>
</dbReference>
<sequence>MMQVFNDIVQGSPEWFEARAGIPTASRFSTVMAKGEGKTRSEYMRTLAGEVITGEIEESFSSPHMERGKLMEDEARETYAFINSVEPYQVGFIRNGDKGASPDSLIGTDGGLEIKTALPRIQIDRLERNRLPPEHKAQVQGNLWIAEREWWDFVSYWPRLPMLIVRVYRDEEYIKTMSDEIDRFNDEKAALIERIRAYGQEPRMEAAE</sequence>
<evidence type="ECO:0000256" key="1">
    <source>
        <dbReference type="SAM" id="Coils"/>
    </source>
</evidence>
<dbReference type="Proteomes" id="UP001424441">
    <property type="component" value="Unassembled WGS sequence"/>
</dbReference>
<evidence type="ECO:0000313" key="3">
    <source>
        <dbReference type="EMBL" id="GAA0603308.1"/>
    </source>
</evidence>
<dbReference type="SUPFAM" id="SSF52980">
    <property type="entry name" value="Restriction endonuclease-like"/>
    <property type="match status" value="1"/>
</dbReference>
<evidence type="ECO:0000259" key="2">
    <source>
        <dbReference type="Pfam" id="PF09588"/>
    </source>
</evidence>
<dbReference type="RefSeq" id="WP_343804657.1">
    <property type="nucleotide sequence ID" value="NZ_BAAADE010000002.1"/>
</dbReference>
<feature type="coiled-coil region" evidence="1">
    <location>
        <begin position="174"/>
        <end position="201"/>
    </location>
</feature>
<comment type="caution">
    <text evidence="3">The sequence shown here is derived from an EMBL/GenBank/DDBJ whole genome shotgun (WGS) entry which is preliminary data.</text>
</comment>
<dbReference type="CDD" id="cd22343">
    <property type="entry name" value="PDDEXK_lambda_exonuclease-like"/>
    <property type="match status" value="1"/>
</dbReference>
<dbReference type="PANTHER" id="PTHR46609:SF6">
    <property type="entry name" value="EXONUCLEASE, PHAGE-TYPE_RECB, C-TERMINAL DOMAIN-CONTAINING PROTEIN-RELATED"/>
    <property type="match status" value="1"/>
</dbReference>
<keyword evidence="4" id="KW-1185">Reference proteome</keyword>
<dbReference type="EMBL" id="BAAADE010000002">
    <property type="protein sequence ID" value="GAA0603308.1"/>
    <property type="molecule type" value="Genomic_DNA"/>
</dbReference>
<name>A0ABP3R8V7_9HYPH</name>
<reference evidence="4" key="1">
    <citation type="journal article" date="2019" name="Int. J. Syst. Evol. Microbiol.">
        <title>The Global Catalogue of Microorganisms (GCM) 10K type strain sequencing project: providing services to taxonomists for standard genome sequencing and annotation.</title>
        <authorList>
            <consortium name="The Broad Institute Genomics Platform"/>
            <consortium name="The Broad Institute Genome Sequencing Center for Infectious Disease"/>
            <person name="Wu L."/>
            <person name="Ma J."/>
        </authorList>
    </citation>
    <scope>NUCLEOTIDE SEQUENCE [LARGE SCALE GENOMIC DNA]</scope>
    <source>
        <strain evidence="4">JCM 15115</strain>
    </source>
</reference>
<dbReference type="InterPro" id="IPR011604">
    <property type="entry name" value="PDDEXK-like_dom_sf"/>
</dbReference>
<dbReference type="Pfam" id="PF09588">
    <property type="entry name" value="YqaJ"/>
    <property type="match status" value="1"/>
</dbReference>